<dbReference type="PANTHER" id="PTHR46515:SF1">
    <property type="entry name" value="TATA ELEMENT MODULATORY FACTOR"/>
    <property type="match status" value="1"/>
</dbReference>
<sequence>MTQICPEFLLTYNMSKKISDIQQLERTRESMARELVNLTNQNEEIMEKIEELPLLKKQYEELNQRYDALLQMYGEKVEEADELRLDLQDVKEMYKLQVI</sequence>
<dbReference type="AlphaFoldDB" id="K1Q536"/>
<organism evidence="2">
    <name type="scientific">Magallana gigas</name>
    <name type="common">Pacific oyster</name>
    <name type="synonym">Crassostrea gigas</name>
    <dbReference type="NCBI Taxonomy" id="29159"/>
    <lineage>
        <taxon>Eukaryota</taxon>
        <taxon>Metazoa</taxon>
        <taxon>Spiralia</taxon>
        <taxon>Lophotrochozoa</taxon>
        <taxon>Mollusca</taxon>
        <taxon>Bivalvia</taxon>
        <taxon>Autobranchia</taxon>
        <taxon>Pteriomorphia</taxon>
        <taxon>Ostreida</taxon>
        <taxon>Ostreoidea</taxon>
        <taxon>Ostreidae</taxon>
        <taxon>Magallana</taxon>
    </lineage>
</organism>
<name>K1Q536_MAGGI</name>
<dbReference type="InParanoid" id="K1Q536"/>
<proteinExistence type="predicted"/>
<evidence type="ECO:0000259" key="1">
    <source>
        <dbReference type="Pfam" id="PF12325"/>
    </source>
</evidence>
<dbReference type="PANTHER" id="PTHR46515">
    <property type="entry name" value="TATA ELEMENT MODULATORY FACTOR TMF1"/>
    <property type="match status" value="1"/>
</dbReference>
<gene>
    <name evidence="2" type="ORF">CGI_10019159</name>
</gene>
<accession>K1Q536</accession>
<dbReference type="HOGENOM" id="CLU_2322664_0_0_1"/>
<dbReference type="InterPro" id="IPR052602">
    <property type="entry name" value="Growth_transcription_reg"/>
</dbReference>
<feature type="domain" description="TATA element modulatory factor 1 TATA binding" evidence="1">
    <location>
        <begin position="17"/>
        <end position="98"/>
    </location>
</feature>
<evidence type="ECO:0000313" key="2">
    <source>
        <dbReference type="EMBL" id="EKC31707.1"/>
    </source>
</evidence>
<dbReference type="InterPro" id="IPR022091">
    <property type="entry name" value="TMF_TATA-bd"/>
</dbReference>
<dbReference type="GO" id="GO:0005783">
    <property type="term" value="C:endoplasmic reticulum"/>
    <property type="evidence" value="ECO:0007669"/>
    <property type="project" value="TreeGrafter"/>
</dbReference>
<dbReference type="Pfam" id="PF12325">
    <property type="entry name" value="TMF_TATA_bd"/>
    <property type="match status" value="1"/>
</dbReference>
<dbReference type="EMBL" id="JH816443">
    <property type="protein sequence ID" value="EKC31707.1"/>
    <property type="molecule type" value="Genomic_DNA"/>
</dbReference>
<reference evidence="2" key="1">
    <citation type="journal article" date="2012" name="Nature">
        <title>The oyster genome reveals stress adaptation and complexity of shell formation.</title>
        <authorList>
            <person name="Zhang G."/>
            <person name="Fang X."/>
            <person name="Guo X."/>
            <person name="Li L."/>
            <person name="Luo R."/>
            <person name="Xu F."/>
            <person name="Yang P."/>
            <person name="Zhang L."/>
            <person name="Wang X."/>
            <person name="Qi H."/>
            <person name="Xiong Z."/>
            <person name="Que H."/>
            <person name="Xie Y."/>
            <person name="Holland P.W."/>
            <person name="Paps J."/>
            <person name="Zhu Y."/>
            <person name="Wu F."/>
            <person name="Chen Y."/>
            <person name="Wang J."/>
            <person name="Peng C."/>
            <person name="Meng J."/>
            <person name="Yang L."/>
            <person name="Liu J."/>
            <person name="Wen B."/>
            <person name="Zhang N."/>
            <person name="Huang Z."/>
            <person name="Zhu Q."/>
            <person name="Feng Y."/>
            <person name="Mount A."/>
            <person name="Hedgecock D."/>
            <person name="Xu Z."/>
            <person name="Liu Y."/>
            <person name="Domazet-Loso T."/>
            <person name="Du Y."/>
            <person name="Sun X."/>
            <person name="Zhang S."/>
            <person name="Liu B."/>
            <person name="Cheng P."/>
            <person name="Jiang X."/>
            <person name="Li J."/>
            <person name="Fan D."/>
            <person name="Wang W."/>
            <person name="Fu W."/>
            <person name="Wang T."/>
            <person name="Wang B."/>
            <person name="Zhang J."/>
            <person name="Peng Z."/>
            <person name="Li Y."/>
            <person name="Li N."/>
            <person name="Wang J."/>
            <person name="Chen M."/>
            <person name="He Y."/>
            <person name="Tan F."/>
            <person name="Song X."/>
            <person name="Zheng Q."/>
            <person name="Huang R."/>
            <person name="Yang H."/>
            <person name="Du X."/>
            <person name="Chen L."/>
            <person name="Yang M."/>
            <person name="Gaffney P.M."/>
            <person name="Wang S."/>
            <person name="Luo L."/>
            <person name="She Z."/>
            <person name="Ming Y."/>
            <person name="Huang W."/>
            <person name="Zhang S."/>
            <person name="Huang B."/>
            <person name="Zhang Y."/>
            <person name="Qu T."/>
            <person name="Ni P."/>
            <person name="Miao G."/>
            <person name="Wang J."/>
            <person name="Wang Q."/>
            <person name="Steinberg C.E."/>
            <person name="Wang H."/>
            <person name="Li N."/>
            <person name="Qian L."/>
            <person name="Zhang G."/>
            <person name="Li Y."/>
            <person name="Yang H."/>
            <person name="Liu X."/>
            <person name="Wang J."/>
            <person name="Yin Y."/>
            <person name="Wang J."/>
        </authorList>
    </citation>
    <scope>NUCLEOTIDE SEQUENCE [LARGE SCALE GENOMIC DNA]</scope>
    <source>
        <strain evidence="2">05x7-T-G4-1.051#20</strain>
    </source>
</reference>
<dbReference type="GO" id="GO:0005794">
    <property type="term" value="C:Golgi apparatus"/>
    <property type="evidence" value="ECO:0007669"/>
    <property type="project" value="TreeGrafter"/>
</dbReference>
<protein>
    <submittedName>
        <fullName evidence="2">TATA element modulatory factor</fullName>
    </submittedName>
</protein>